<evidence type="ECO:0000256" key="1">
    <source>
        <dbReference type="ARBA" id="ARBA00004167"/>
    </source>
</evidence>
<dbReference type="GO" id="GO:0015628">
    <property type="term" value="P:protein secretion by the type II secretion system"/>
    <property type="evidence" value="ECO:0007669"/>
    <property type="project" value="InterPro"/>
</dbReference>
<dbReference type="OrthoDB" id="467711at2"/>
<proteinExistence type="predicted"/>
<dbReference type="Pfam" id="PF07963">
    <property type="entry name" value="N_methyl"/>
    <property type="match status" value="1"/>
</dbReference>
<dbReference type="PROSITE" id="PS00409">
    <property type="entry name" value="PROKAR_NTER_METHYL"/>
    <property type="match status" value="1"/>
</dbReference>
<accession>A0A1Z3HN07</accession>
<dbReference type="Gene3D" id="3.30.700.10">
    <property type="entry name" value="Glycoprotein, Type 4 Pilin"/>
    <property type="match status" value="1"/>
</dbReference>
<dbReference type="SUPFAM" id="SSF54523">
    <property type="entry name" value="Pili subunits"/>
    <property type="match status" value="1"/>
</dbReference>
<dbReference type="AlphaFoldDB" id="A0A1Z3HN07"/>
<dbReference type="KEGG" id="hhg:XM38_026330"/>
<dbReference type="NCBIfam" id="TIGR02532">
    <property type="entry name" value="IV_pilin_GFxxxE"/>
    <property type="match status" value="1"/>
</dbReference>
<dbReference type="GO" id="GO:0016020">
    <property type="term" value="C:membrane"/>
    <property type="evidence" value="ECO:0007669"/>
    <property type="project" value="UniProtKB-SubCell"/>
</dbReference>
<gene>
    <name evidence="7" type="primary">xcpT_2</name>
    <name evidence="7" type="ORF">XM38_026330</name>
</gene>
<dbReference type="Proteomes" id="UP000191901">
    <property type="component" value="Chromosome"/>
</dbReference>
<dbReference type="GO" id="GO:0015627">
    <property type="term" value="C:type II protein secretion system complex"/>
    <property type="evidence" value="ECO:0007669"/>
    <property type="project" value="InterPro"/>
</dbReference>
<dbReference type="EMBL" id="CP021983">
    <property type="protein sequence ID" value="ASC71679.1"/>
    <property type="molecule type" value="Genomic_DNA"/>
</dbReference>
<dbReference type="PRINTS" id="PR00813">
    <property type="entry name" value="BCTERIALGSPG"/>
</dbReference>
<evidence type="ECO:0000256" key="6">
    <source>
        <dbReference type="SAM" id="Phobius"/>
    </source>
</evidence>
<dbReference type="PANTHER" id="PTHR30093:SF44">
    <property type="entry name" value="TYPE II SECRETION SYSTEM CORE PROTEIN G"/>
    <property type="match status" value="1"/>
</dbReference>
<keyword evidence="5 6" id="KW-0472">Membrane</keyword>
<name>A0A1Z3HN07_9CYAN</name>
<dbReference type="InterPro" id="IPR012902">
    <property type="entry name" value="N_methyl_site"/>
</dbReference>
<comment type="subcellular location">
    <subcellularLocation>
        <location evidence="1">Membrane</location>
        <topology evidence="1">Single-pass membrane protein</topology>
    </subcellularLocation>
</comment>
<keyword evidence="2" id="KW-0488">Methylation</keyword>
<dbReference type="PANTHER" id="PTHR30093">
    <property type="entry name" value="GENERAL SECRETION PATHWAY PROTEIN G"/>
    <property type="match status" value="1"/>
</dbReference>
<keyword evidence="8" id="KW-1185">Reference proteome</keyword>
<evidence type="ECO:0000313" key="7">
    <source>
        <dbReference type="EMBL" id="ASC71679.1"/>
    </source>
</evidence>
<dbReference type="STRING" id="1641165.XM38_18280"/>
<dbReference type="InterPro" id="IPR045584">
    <property type="entry name" value="Pilin-like"/>
</dbReference>
<evidence type="ECO:0000313" key="8">
    <source>
        <dbReference type="Proteomes" id="UP000191901"/>
    </source>
</evidence>
<keyword evidence="3 6" id="KW-0812">Transmembrane</keyword>
<evidence type="ECO:0000256" key="2">
    <source>
        <dbReference type="ARBA" id="ARBA00022481"/>
    </source>
</evidence>
<dbReference type="InterPro" id="IPR000983">
    <property type="entry name" value="Bac_GSPG_pilin"/>
</dbReference>
<keyword evidence="4 6" id="KW-1133">Transmembrane helix</keyword>
<reference evidence="7 8" key="1">
    <citation type="journal article" date="2016" name="Biochim. Biophys. Acta">
        <title>Characterization of red-shifted phycobilisomes isolated from the chlorophyll f-containing cyanobacterium Halomicronema hongdechloris.</title>
        <authorList>
            <person name="Li Y."/>
            <person name="Lin Y."/>
            <person name="Garvey C.J."/>
            <person name="Birch D."/>
            <person name="Corkery R.W."/>
            <person name="Loughlin P.C."/>
            <person name="Scheer H."/>
            <person name="Willows R.D."/>
            <person name="Chen M."/>
        </authorList>
    </citation>
    <scope>NUCLEOTIDE SEQUENCE [LARGE SCALE GENOMIC DNA]</scope>
    <source>
        <strain evidence="7 8">C2206</strain>
    </source>
</reference>
<evidence type="ECO:0000256" key="5">
    <source>
        <dbReference type="ARBA" id="ARBA00023136"/>
    </source>
</evidence>
<protein>
    <submittedName>
        <fullName evidence="7">Type II secretion system protein G</fullName>
    </submittedName>
</protein>
<organism evidence="7 8">
    <name type="scientific">Halomicronema hongdechloris C2206</name>
    <dbReference type="NCBI Taxonomy" id="1641165"/>
    <lineage>
        <taxon>Bacteria</taxon>
        <taxon>Bacillati</taxon>
        <taxon>Cyanobacteriota</taxon>
        <taxon>Cyanophyceae</taxon>
        <taxon>Nodosilineales</taxon>
        <taxon>Nodosilineaceae</taxon>
        <taxon>Halomicronema</taxon>
    </lineage>
</organism>
<feature type="transmembrane region" description="Helical" evidence="6">
    <location>
        <begin position="21"/>
        <end position="46"/>
    </location>
</feature>
<sequence length="194" mass="20774">MQSNFKTKLLQHLLKKRQTGGFTLIELLVVIIIIGILAAIALPSFLNQANRARQSEAQTYAGSVNRGQQAYRLENTTFADAISKLGLGINTETEFYTYGDDSGNNPDVTEVVTDASGTLSNNAAVWAFPKDEALLSYAGITYTLQDQQGNATTTALLCTSDNPWNNDANNIVGISATGTFGEDPVVTGDDGECN</sequence>
<evidence type="ECO:0000256" key="4">
    <source>
        <dbReference type="ARBA" id="ARBA00022989"/>
    </source>
</evidence>
<evidence type="ECO:0000256" key="3">
    <source>
        <dbReference type="ARBA" id="ARBA00022692"/>
    </source>
</evidence>
<dbReference type="Pfam" id="PF16734">
    <property type="entry name" value="Pilin_GH"/>
    <property type="match status" value="1"/>
</dbReference>
<dbReference type="InterPro" id="IPR031975">
    <property type="entry name" value="Pilin_GH"/>
</dbReference>
<dbReference type="RefSeq" id="WP_080811535.1">
    <property type="nucleotide sequence ID" value="NZ_CP021983.2"/>
</dbReference>